<dbReference type="AlphaFoldDB" id="A0AAE3VBT7"/>
<protein>
    <submittedName>
        <fullName evidence="1">Uncharacterized protein</fullName>
    </submittedName>
</protein>
<evidence type="ECO:0000313" key="1">
    <source>
        <dbReference type="EMBL" id="MDQ0153183.1"/>
    </source>
</evidence>
<keyword evidence="2" id="KW-1185">Reference proteome</keyword>
<dbReference type="Proteomes" id="UP001241537">
    <property type="component" value="Unassembled WGS sequence"/>
</dbReference>
<evidence type="ECO:0000313" key="2">
    <source>
        <dbReference type="Proteomes" id="UP001241537"/>
    </source>
</evidence>
<proteinExistence type="predicted"/>
<reference evidence="1" key="1">
    <citation type="submission" date="2023-07" db="EMBL/GenBank/DDBJ databases">
        <title>Genomic Encyclopedia of Type Strains, Phase IV (KMG-IV): sequencing the most valuable type-strain genomes for metagenomic binning, comparative biology and taxonomic classification.</title>
        <authorList>
            <person name="Goeker M."/>
        </authorList>
    </citation>
    <scope>NUCLEOTIDE SEQUENCE</scope>
    <source>
        <strain evidence="1">DSM 19659</strain>
    </source>
</reference>
<comment type="caution">
    <text evidence="1">The sequence shown here is derived from an EMBL/GenBank/DDBJ whole genome shotgun (WGS) entry which is preliminary data.</text>
</comment>
<sequence length="216" mass="25159">MSSSLPAEKLADWPAHYYELTDIDLREACLLHILKEQPDSEDNKIRLMLLRRRFGSSREAQRILDGAPHRRRAPRPDAFLRAFILLKAGYHRGSSLLNRKREKAEFREHMRALCAPEFWPEPFYSAECCLPLLYAEWEDLARCFIGSCARDSSYRSVLFGMISVSEENMAERIRSEILLVCEEIPQQFSAAEALLPLRDIMLRVHEAYFPDRKPLC</sequence>
<gene>
    <name evidence="1" type="ORF">J2S20_001892</name>
</gene>
<organism evidence="1 2">
    <name type="scientific">Moryella indoligenes</name>
    <dbReference type="NCBI Taxonomy" id="371674"/>
    <lineage>
        <taxon>Bacteria</taxon>
        <taxon>Bacillati</taxon>
        <taxon>Bacillota</taxon>
        <taxon>Clostridia</taxon>
        <taxon>Lachnospirales</taxon>
        <taxon>Lachnospiraceae</taxon>
        <taxon>Moryella</taxon>
    </lineage>
</organism>
<dbReference type="EMBL" id="JAUSTO010000013">
    <property type="protein sequence ID" value="MDQ0153183.1"/>
    <property type="molecule type" value="Genomic_DNA"/>
</dbReference>
<name>A0AAE3VBT7_9FIRM</name>
<accession>A0AAE3VBT7</accession>
<dbReference type="Pfam" id="PF20190">
    <property type="entry name" value="DUF6553"/>
    <property type="match status" value="1"/>
</dbReference>
<dbReference type="RefSeq" id="WP_307255188.1">
    <property type="nucleotide sequence ID" value="NZ_JAUSTO010000013.1"/>
</dbReference>
<dbReference type="InterPro" id="IPR046683">
    <property type="entry name" value="DUF6553"/>
</dbReference>